<accession>A0A0J5WGE4</accession>
<protein>
    <recommendedName>
        <fullName evidence="4">Transporter</fullName>
    </recommendedName>
</protein>
<proteinExistence type="predicted"/>
<dbReference type="Proteomes" id="UP000036338">
    <property type="component" value="Unassembled WGS sequence"/>
</dbReference>
<evidence type="ECO:0000313" key="3">
    <source>
        <dbReference type="Proteomes" id="UP000036338"/>
    </source>
</evidence>
<evidence type="ECO:0000313" key="2">
    <source>
        <dbReference type="EMBL" id="KML53739.1"/>
    </source>
</evidence>
<reference evidence="2 3" key="1">
    <citation type="submission" date="2015-05" db="EMBL/GenBank/DDBJ databases">
        <title>Draft genome of Burkholderia cepacia LK29.</title>
        <authorList>
            <person name="Chan X.Y."/>
        </authorList>
    </citation>
    <scope>NUCLEOTIDE SEQUENCE [LARGE SCALE GENOMIC DNA]</scope>
    <source>
        <strain evidence="2 3">LK29</strain>
    </source>
</reference>
<sequence length="283" mass="30177">MAALAMAATFPTLASAISIDAGDYTPLPAGANLGALYLQHAEDTRIYANGSRVAGGDITQDIGIARFIHYTSIGGFTVNPQVLIPFGHVGGSNQMSALGNNTGLADAIFAATVWVVNRPESNTFLGITPFIYAPTGSYDHNRGINLGENRWKFALQAGFITPIAPKVILDLAADATAFTPNHNFGATGATMTESPLFQAQGWLRYQLTNSIDLRVGGSYVFGGNQTVAGVSQANRQSTPSFLLGAAWFPTKAWQIIALYGRQTSTENGPLETQRFNVRVAHFF</sequence>
<feature type="chain" id="PRO_5005266346" description="Transporter" evidence="1">
    <location>
        <begin position="17"/>
        <end position="283"/>
    </location>
</feature>
<dbReference type="Pfam" id="PF13557">
    <property type="entry name" value="Phenol_MetA_deg"/>
    <property type="match status" value="1"/>
</dbReference>
<comment type="caution">
    <text evidence="2">The sequence shown here is derived from an EMBL/GenBank/DDBJ whole genome shotgun (WGS) entry which is preliminary data.</text>
</comment>
<organism evidence="2 3">
    <name type="scientific">Burkholderia cepacia</name>
    <name type="common">Pseudomonas cepacia</name>
    <dbReference type="NCBI Taxonomy" id="292"/>
    <lineage>
        <taxon>Bacteria</taxon>
        <taxon>Pseudomonadati</taxon>
        <taxon>Pseudomonadota</taxon>
        <taxon>Betaproteobacteria</taxon>
        <taxon>Burkholderiales</taxon>
        <taxon>Burkholderiaceae</taxon>
        <taxon>Burkholderia</taxon>
        <taxon>Burkholderia cepacia complex</taxon>
    </lineage>
</organism>
<evidence type="ECO:0000256" key="1">
    <source>
        <dbReference type="SAM" id="SignalP"/>
    </source>
</evidence>
<dbReference type="EMBL" id="LDWR01000042">
    <property type="protein sequence ID" value="KML53739.1"/>
    <property type="molecule type" value="Genomic_DNA"/>
</dbReference>
<keyword evidence="1" id="KW-0732">Signal</keyword>
<gene>
    <name evidence="2" type="ORF">VL15_24425</name>
</gene>
<feature type="signal peptide" evidence="1">
    <location>
        <begin position="1"/>
        <end position="16"/>
    </location>
</feature>
<dbReference type="AlphaFoldDB" id="A0A0J5WGE4"/>
<evidence type="ECO:0008006" key="4">
    <source>
        <dbReference type="Google" id="ProtNLM"/>
    </source>
</evidence>
<dbReference type="InterPro" id="IPR025737">
    <property type="entry name" value="FApF"/>
</dbReference>
<name>A0A0J5WGE4_BURCE</name>
<dbReference type="PATRIC" id="fig|292.27.peg.5240"/>